<dbReference type="PROSITE" id="PS51257">
    <property type="entry name" value="PROKAR_LIPOPROTEIN"/>
    <property type="match status" value="1"/>
</dbReference>
<gene>
    <name evidence="2" type="ORF">H9771_05625</name>
</gene>
<comment type="caution">
    <text evidence="2">The sequence shown here is derived from an EMBL/GenBank/DDBJ whole genome shotgun (WGS) entry which is preliminary data.</text>
</comment>
<sequence length="201" mass="22033">MYVKKLLAATLAGAVLAGMFSGCNRKIVEHEFHVDTEYVKDYIEEEATLTFEDFEDMAGSINEDFNLAFKPDVVFVPEDSSLFTTIGKETIGEFEVLGIPFHKETTPKVAAELFVKTADMGIEDLVGSSLVFVKQTGDGVNGYISACLKGTKILCEALEICINGDKLEIPSGYSLVCGYGPCKFEDDDNLYVQIKAVIIKI</sequence>
<evidence type="ECO:0000313" key="3">
    <source>
        <dbReference type="Proteomes" id="UP000824211"/>
    </source>
</evidence>
<reference evidence="2" key="2">
    <citation type="submission" date="2021-04" db="EMBL/GenBank/DDBJ databases">
        <authorList>
            <person name="Gilroy R."/>
        </authorList>
    </citation>
    <scope>NUCLEOTIDE SEQUENCE</scope>
    <source>
        <strain evidence="2">ChiHjej9B8-13557</strain>
    </source>
</reference>
<dbReference type="EMBL" id="DWXX01000096">
    <property type="protein sequence ID" value="HJB59120.1"/>
    <property type="molecule type" value="Genomic_DNA"/>
</dbReference>
<dbReference type="Proteomes" id="UP000824211">
    <property type="component" value="Unassembled WGS sequence"/>
</dbReference>
<evidence type="ECO:0008006" key="4">
    <source>
        <dbReference type="Google" id="ProtNLM"/>
    </source>
</evidence>
<organism evidence="2 3">
    <name type="scientific">Candidatus Faecalibacterium faecipullorum</name>
    <dbReference type="NCBI Taxonomy" id="2838578"/>
    <lineage>
        <taxon>Bacteria</taxon>
        <taxon>Bacillati</taxon>
        <taxon>Bacillota</taxon>
        <taxon>Clostridia</taxon>
        <taxon>Eubacteriales</taxon>
        <taxon>Oscillospiraceae</taxon>
        <taxon>Faecalibacterium</taxon>
    </lineage>
</organism>
<feature type="signal peptide" evidence="1">
    <location>
        <begin position="1"/>
        <end position="17"/>
    </location>
</feature>
<evidence type="ECO:0000313" key="2">
    <source>
        <dbReference type="EMBL" id="HJB59120.1"/>
    </source>
</evidence>
<evidence type="ECO:0000256" key="1">
    <source>
        <dbReference type="SAM" id="SignalP"/>
    </source>
</evidence>
<name>A0A9D2MFB7_9FIRM</name>
<reference evidence="2" key="1">
    <citation type="journal article" date="2021" name="PeerJ">
        <title>Extensive microbial diversity within the chicken gut microbiome revealed by metagenomics and culture.</title>
        <authorList>
            <person name="Gilroy R."/>
            <person name="Ravi A."/>
            <person name="Getino M."/>
            <person name="Pursley I."/>
            <person name="Horton D.L."/>
            <person name="Alikhan N.F."/>
            <person name="Baker D."/>
            <person name="Gharbi K."/>
            <person name="Hall N."/>
            <person name="Watson M."/>
            <person name="Adriaenssens E.M."/>
            <person name="Foster-Nyarko E."/>
            <person name="Jarju S."/>
            <person name="Secka A."/>
            <person name="Antonio M."/>
            <person name="Oren A."/>
            <person name="Chaudhuri R.R."/>
            <person name="La Ragione R."/>
            <person name="Hildebrand F."/>
            <person name="Pallen M.J."/>
        </authorList>
    </citation>
    <scope>NUCLEOTIDE SEQUENCE</scope>
    <source>
        <strain evidence="2">ChiHjej9B8-13557</strain>
    </source>
</reference>
<feature type="chain" id="PRO_5038986300" description="Lipoprotein" evidence="1">
    <location>
        <begin position="18"/>
        <end position="201"/>
    </location>
</feature>
<proteinExistence type="predicted"/>
<protein>
    <recommendedName>
        <fullName evidence="4">Lipoprotein</fullName>
    </recommendedName>
</protein>
<dbReference type="AlphaFoldDB" id="A0A9D2MFB7"/>
<keyword evidence="1" id="KW-0732">Signal</keyword>
<accession>A0A9D2MFB7</accession>